<dbReference type="InterPro" id="IPR011990">
    <property type="entry name" value="TPR-like_helical_dom_sf"/>
</dbReference>
<dbReference type="Pfam" id="PF14322">
    <property type="entry name" value="SusD-like_3"/>
    <property type="match status" value="1"/>
</dbReference>
<comment type="similarity">
    <text evidence="2">Belongs to the SusD family.</text>
</comment>
<evidence type="ECO:0000256" key="2">
    <source>
        <dbReference type="ARBA" id="ARBA00006275"/>
    </source>
</evidence>
<keyword evidence="3" id="KW-0732">Signal</keyword>
<dbReference type="RefSeq" id="WP_354660411.1">
    <property type="nucleotide sequence ID" value="NZ_JBEXAC010000001.1"/>
</dbReference>
<comment type="subcellular location">
    <subcellularLocation>
        <location evidence="1">Cell outer membrane</location>
    </subcellularLocation>
</comment>
<keyword evidence="4" id="KW-0472">Membrane</keyword>
<reference evidence="8 9" key="1">
    <citation type="submission" date="2024-06" db="EMBL/GenBank/DDBJ databases">
        <title>Chitinophaga defluvii sp. nov., isolated from municipal sewage.</title>
        <authorList>
            <person name="Zhang L."/>
        </authorList>
    </citation>
    <scope>NUCLEOTIDE SEQUENCE [LARGE SCALE GENOMIC DNA]</scope>
    <source>
        <strain evidence="8 9">H8</strain>
    </source>
</reference>
<evidence type="ECO:0000256" key="3">
    <source>
        <dbReference type="ARBA" id="ARBA00022729"/>
    </source>
</evidence>
<dbReference type="Pfam" id="PF07980">
    <property type="entry name" value="SusD_RagB"/>
    <property type="match status" value="1"/>
</dbReference>
<dbReference type="SUPFAM" id="SSF48452">
    <property type="entry name" value="TPR-like"/>
    <property type="match status" value="1"/>
</dbReference>
<evidence type="ECO:0000313" key="9">
    <source>
        <dbReference type="Proteomes" id="UP001549749"/>
    </source>
</evidence>
<accession>A0ABV2T421</accession>
<evidence type="ECO:0000259" key="7">
    <source>
        <dbReference type="Pfam" id="PF14322"/>
    </source>
</evidence>
<dbReference type="Gene3D" id="1.25.40.390">
    <property type="match status" value="1"/>
</dbReference>
<sequence length="598" mass="67802">MKSIYKHITCLLFAVIVTSCNKDFLERKPLDIIADDAAYGSLSGIQALTANLYNNMPTEDLGFFMDGSEALFPSQATDEAVRSYSWGYTLDPILEDGYYIWWKYDLVRTVNDFIQKIPAVTSINEELKARFLAEARFVRAFYYFSLVKRYGGIPLITKVQQYNGSNLEELKVPRNKEQEIYDFVASELDAIVDQLPESYAANDRYRATRYAVLALKCRAMLYAASIAKYGTVQLGGLVGIASPADGYWQKAYDAAKAIITSGKFQLYKENPDKTDNFQQLFLTAADMDKNKEAIFVKTYKAPDKSHSFDFYNAPQSFKVDYGCVTNPTTELAEEFEYTDGTKGTLKIKDASGNPIVYSNPADLFKNKDPRFKASIMYPFTSWQGGIVEIRRGVIDNGTKYTSPNLTDVYGTGANSIPRVGKDGPLLAGDPTKTGFYIKKFMDPVNRVNSQMSTTPWMIFRYAEVLLNYAEAAIELGKTGDALTAINELRERAGIKALTSVTRDQVRHERKVELAFENHRWWDMCRWRIATDVLNNTQFHALYPWLMWENGKAPAAMKYTFEIVPAPKNTRTFLPKLYYVKIPPDEISKNSNLVQNPGY</sequence>
<dbReference type="EMBL" id="JBEXAC010000001">
    <property type="protein sequence ID" value="MET6997776.1"/>
    <property type="molecule type" value="Genomic_DNA"/>
</dbReference>
<keyword evidence="5" id="KW-0998">Cell outer membrane</keyword>
<evidence type="ECO:0000313" key="8">
    <source>
        <dbReference type="EMBL" id="MET6997776.1"/>
    </source>
</evidence>
<dbReference type="PROSITE" id="PS51257">
    <property type="entry name" value="PROKAR_LIPOPROTEIN"/>
    <property type="match status" value="1"/>
</dbReference>
<gene>
    <name evidence="8" type="ORF">ABR189_10370</name>
</gene>
<keyword evidence="9" id="KW-1185">Reference proteome</keyword>
<dbReference type="CDD" id="cd08977">
    <property type="entry name" value="SusD"/>
    <property type="match status" value="1"/>
</dbReference>
<evidence type="ECO:0000259" key="6">
    <source>
        <dbReference type="Pfam" id="PF07980"/>
    </source>
</evidence>
<evidence type="ECO:0000256" key="4">
    <source>
        <dbReference type="ARBA" id="ARBA00023136"/>
    </source>
</evidence>
<feature type="domain" description="SusD-like N-terminal" evidence="7">
    <location>
        <begin position="102"/>
        <end position="219"/>
    </location>
</feature>
<evidence type="ECO:0000256" key="5">
    <source>
        <dbReference type="ARBA" id="ARBA00023237"/>
    </source>
</evidence>
<dbReference type="InterPro" id="IPR012944">
    <property type="entry name" value="SusD_RagB_dom"/>
</dbReference>
<name>A0ABV2T421_9BACT</name>
<dbReference type="InterPro" id="IPR033985">
    <property type="entry name" value="SusD-like_N"/>
</dbReference>
<dbReference type="Proteomes" id="UP001549749">
    <property type="component" value="Unassembled WGS sequence"/>
</dbReference>
<feature type="domain" description="RagB/SusD" evidence="6">
    <location>
        <begin position="291"/>
        <end position="598"/>
    </location>
</feature>
<comment type="caution">
    <text evidence="8">The sequence shown here is derived from an EMBL/GenBank/DDBJ whole genome shotgun (WGS) entry which is preliminary data.</text>
</comment>
<evidence type="ECO:0000256" key="1">
    <source>
        <dbReference type="ARBA" id="ARBA00004442"/>
    </source>
</evidence>
<organism evidence="8 9">
    <name type="scientific">Chitinophaga defluvii</name>
    <dbReference type="NCBI Taxonomy" id="3163343"/>
    <lineage>
        <taxon>Bacteria</taxon>
        <taxon>Pseudomonadati</taxon>
        <taxon>Bacteroidota</taxon>
        <taxon>Chitinophagia</taxon>
        <taxon>Chitinophagales</taxon>
        <taxon>Chitinophagaceae</taxon>
        <taxon>Chitinophaga</taxon>
    </lineage>
</organism>
<protein>
    <submittedName>
        <fullName evidence="8">RagB/SusD family nutrient uptake outer membrane protein</fullName>
    </submittedName>
</protein>
<proteinExistence type="inferred from homology"/>